<dbReference type="PROSITE" id="PS51257">
    <property type="entry name" value="PROKAR_LIPOPROTEIN"/>
    <property type="match status" value="1"/>
</dbReference>
<keyword evidence="5" id="KW-1185">Reference proteome</keyword>
<reference evidence="4 5" key="1">
    <citation type="submission" date="2018-10" db="EMBL/GenBank/DDBJ databases">
        <title>Genomic Encyclopedia of Archaeal and Bacterial Type Strains, Phase II (KMG-II): from individual species to whole genera.</title>
        <authorList>
            <person name="Goeker M."/>
        </authorList>
    </citation>
    <scope>NUCLEOTIDE SEQUENCE [LARGE SCALE GENOMIC DNA]</scope>
    <source>
        <strain evidence="4 5">DSM 25217</strain>
    </source>
</reference>
<accession>A0A3M0BWB9</accession>
<comment type="caution">
    <text evidence="4">The sequence shown here is derived from an EMBL/GenBank/DDBJ whole genome shotgun (WGS) entry which is preliminary data.</text>
</comment>
<evidence type="ECO:0000313" key="4">
    <source>
        <dbReference type="EMBL" id="RMB01891.1"/>
    </source>
</evidence>
<dbReference type="InParanoid" id="A0A3M0BWB9"/>
<evidence type="ECO:0000259" key="3">
    <source>
        <dbReference type="Pfam" id="PF13590"/>
    </source>
</evidence>
<dbReference type="RefSeq" id="WP_170163908.1">
    <property type="nucleotide sequence ID" value="NZ_REFR01000015.1"/>
</dbReference>
<name>A0A3M0BWB9_9PROT</name>
<dbReference type="Pfam" id="PF13590">
    <property type="entry name" value="DUF4136"/>
    <property type="match status" value="1"/>
</dbReference>
<feature type="chain" id="PRO_5018198848" evidence="2">
    <location>
        <begin position="25"/>
        <end position="237"/>
    </location>
</feature>
<dbReference type="InterPro" id="IPR025411">
    <property type="entry name" value="DUF4136"/>
</dbReference>
<proteinExistence type="predicted"/>
<feature type="region of interest" description="Disordered" evidence="1">
    <location>
        <begin position="217"/>
        <end position="237"/>
    </location>
</feature>
<dbReference type="Proteomes" id="UP000271227">
    <property type="component" value="Unassembled WGS sequence"/>
</dbReference>
<keyword evidence="2" id="KW-0732">Signal</keyword>
<dbReference type="EMBL" id="REFR01000015">
    <property type="protein sequence ID" value="RMB01891.1"/>
    <property type="molecule type" value="Genomic_DNA"/>
</dbReference>
<feature type="domain" description="DUF4136" evidence="3">
    <location>
        <begin position="35"/>
        <end position="210"/>
    </location>
</feature>
<protein>
    <submittedName>
        <fullName evidence="4">Uncharacterized protein DUF4136</fullName>
    </submittedName>
</protein>
<feature type="signal peptide" evidence="2">
    <location>
        <begin position="1"/>
        <end position="24"/>
    </location>
</feature>
<gene>
    <name evidence="4" type="ORF">BXY39_3399</name>
</gene>
<evidence type="ECO:0000256" key="1">
    <source>
        <dbReference type="SAM" id="MobiDB-lite"/>
    </source>
</evidence>
<organism evidence="4 5">
    <name type="scientific">Eilatimonas milleporae</name>
    <dbReference type="NCBI Taxonomy" id="911205"/>
    <lineage>
        <taxon>Bacteria</taxon>
        <taxon>Pseudomonadati</taxon>
        <taxon>Pseudomonadota</taxon>
        <taxon>Alphaproteobacteria</taxon>
        <taxon>Kordiimonadales</taxon>
        <taxon>Kordiimonadaceae</taxon>
        <taxon>Eilatimonas</taxon>
    </lineage>
</organism>
<evidence type="ECO:0000313" key="5">
    <source>
        <dbReference type="Proteomes" id="UP000271227"/>
    </source>
</evidence>
<dbReference type="AlphaFoldDB" id="A0A3M0BWB9"/>
<sequence>MHAAQRLFLCAGLLLLSACTSYLRSDVATFHKLPLSQGETIAIQPLDPTRADSLEFARYAEDIAPFLTLQGYRVVEGTDADLIAGFDVGVSQGREKTYGFVGAASPFWVGYGGFGPWGYPWGWGGFGRFGGFGPWWDPWWGGGAWGPGFGAYGTGRPRVYTVYTSELSLEIRRNNGEKLYEGRAQAETRSNALTTMVPLLAESLFQDFPGTDGETQRVKIELEKPIRPPKERKKDDA</sequence>
<evidence type="ECO:0000256" key="2">
    <source>
        <dbReference type="SAM" id="SignalP"/>
    </source>
</evidence>